<evidence type="ECO:0000256" key="8">
    <source>
        <dbReference type="SAM" id="Phobius"/>
    </source>
</evidence>
<reference evidence="11" key="1">
    <citation type="submission" date="2017-02" db="EMBL/GenBank/DDBJ databases">
        <title>Comparative genomics and description of representatives of a novel lineage of planctomycetes thriving in anoxic sediments.</title>
        <authorList>
            <person name="Spring S."/>
            <person name="Bunk B."/>
            <person name="Sproer C."/>
            <person name="Klenk H.-P."/>
        </authorList>
    </citation>
    <scope>NUCLEOTIDE SEQUENCE [LARGE SCALE GENOMIC DNA]</scope>
    <source>
        <strain evidence="11">L21-RPul-D3</strain>
    </source>
</reference>
<evidence type="ECO:0000256" key="5">
    <source>
        <dbReference type="ARBA" id="ARBA00022777"/>
    </source>
</evidence>
<dbReference type="PANTHER" id="PTHR43289:SF6">
    <property type="entry name" value="SERINE_THREONINE-PROTEIN KINASE NEKL-3"/>
    <property type="match status" value="1"/>
</dbReference>
<gene>
    <name evidence="10" type="primary">pknB</name>
    <name evidence="10" type="ORF">L21SP3_01274</name>
</gene>
<dbReference type="PROSITE" id="PS00107">
    <property type="entry name" value="PROTEIN_KINASE_ATP"/>
    <property type="match status" value="1"/>
</dbReference>
<dbReference type="RefSeq" id="WP_077540063.1">
    <property type="nucleotide sequence ID" value="NZ_CP019633.1"/>
</dbReference>
<accession>A0A1Q2HPS4</accession>
<protein>
    <recommendedName>
        <fullName evidence="1">non-specific serine/threonine protein kinase</fullName>
        <ecNumber evidence="1">2.7.11.1</ecNumber>
    </recommendedName>
</protein>
<dbReference type="SUPFAM" id="SSF56112">
    <property type="entry name" value="Protein kinase-like (PK-like)"/>
    <property type="match status" value="1"/>
</dbReference>
<keyword evidence="5 10" id="KW-0418">Kinase</keyword>
<organism evidence="10 11">
    <name type="scientific">Sedimentisphaera cyanobacteriorum</name>
    <dbReference type="NCBI Taxonomy" id="1940790"/>
    <lineage>
        <taxon>Bacteria</taxon>
        <taxon>Pseudomonadati</taxon>
        <taxon>Planctomycetota</taxon>
        <taxon>Phycisphaerae</taxon>
        <taxon>Sedimentisphaerales</taxon>
        <taxon>Sedimentisphaeraceae</taxon>
        <taxon>Sedimentisphaera</taxon>
    </lineage>
</organism>
<dbReference type="InterPro" id="IPR000719">
    <property type="entry name" value="Prot_kinase_dom"/>
</dbReference>
<evidence type="ECO:0000256" key="4">
    <source>
        <dbReference type="ARBA" id="ARBA00022741"/>
    </source>
</evidence>
<keyword evidence="8" id="KW-0472">Membrane</keyword>
<dbReference type="STRING" id="1940790.L21SP3_01274"/>
<keyword evidence="8" id="KW-1133">Transmembrane helix</keyword>
<evidence type="ECO:0000256" key="1">
    <source>
        <dbReference type="ARBA" id="ARBA00012513"/>
    </source>
</evidence>
<dbReference type="AlphaFoldDB" id="A0A1Q2HPS4"/>
<keyword evidence="3 10" id="KW-0808">Transferase</keyword>
<dbReference type="FunFam" id="1.10.510.10:FF:000021">
    <property type="entry name" value="Serine/threonine protein kinase"/>
    <property type="match status" value="1"/>
</dbReference>
<dbReference type="GO" id="GO:0004674">
    <property type="term" value="F:protein serine/threonine kinase activity"/>
    <property type="evidence" value="ECO:0007669"/>
    <property type="project" value="UniProtKB-KW"/>
</dbReference>
<dbReference type="InterPro" id="IPR008271">
    <property type="entry name" value="Ser/Thr_kinase_AS"/>
</dbReference>
<dbReference type="EC" id="2.7.11.1" evidence="1"/>
<evidence type="ECO:0000256" key="2">
    <source>
        <dbReference type="ARBA" id="ARBA00022527"/>
    </source>
</evidence>
<feature type="domain" description="Protein kinase" evidence="9">
    <location>
        <begin position="19"/>
        <end position="289"/>
    </location>
</feature>
<dbReference type="Proteomes" id="UP000188273">
    <property type="component" value="Chromosome"/>
</dbReference>
<dbReference type="GO" id="GO:0005524">
    <property type="term" value="F:ATP binding"/>
    <property type="evidence" value="ECO:0007669"/>
    <property type="project" value="UniProtKB-UniRule"/>
</dbReference>
<evidence type="ECO:0000256" key="7">
    <source>
        <dbReference type="PROSITE-ProRule" id="PRU10141"/>
    </source>
</evidence>
<dbReference type="PROSITE" id="PS50011">
    <property type="entry name" value="PROTEIN_KINASE_DOM"/>
    <property type="match status" value="1"/>
</dbReference>
<dbReference type="Gene3D" id="3.30.200.20">
    <property type="entry name" value="Phosphorylase Kinase, domain 1"/>
    <property type="match status" value="1"/>
</dbReference>
<keyword evidence="8" id="KW-0812">Transmembrane</keyword>
<evidence type="ECO:0000259" key="9">
    <source>
        <dbReference type="PROSITE" id="PS50011"/>
    </source>
</evidence>
<dbReference type="Pfam" id="PF00069">
    <property type="entry name" value="Pkinase"/>
    <property type="match status" value="1"/>
</dbReference>
<keyword evidence="4 7" id="KW-0547">Nucleotide-binding</keyword>
<proteinExistence type="predicted"/>
<dbReference type="PROSITE" id="PS00108">
    <property type="entry name" value="PROTEIN_KINASE_ST"/>
    <property type="match status" value="1"/>
</dbReference>
<keyword evidence="11" id="KW-1185">Reference proteome</keyword>
<evidence type="ECO:0000256" key="3">
    <source>
        <dbReference type="ARBA" id="ARBA00022679"/>
    </source>
</evidence>
<dbReference type="SMART" id="SM00220">
    <property type="entry name" value="S_TKc"/>
    <property type="match status" value="1"/>
</dbReference>
<dbReference type="Gene3D" id="1.10.510.10">
    <property type="entry name" value="Transferase(Phosphotransferase) domain 1"/>
    <property type="match status" value="1"/>
</dbReference>
<dbReference type="InterPro" id="IPR017441">
    <property type="entry name" value="Protein_kinase_ATP_BS"/>
</dbReference>
<keyword evidence="6 7" id="KW-0067">ATP-binding</keyword>
<dbReference type="CDD" id="cd14014">
    <property type="entry name" value="STKc_PknB_like"/>
    <property type="match status" value="1"/>
</dbReference>
<keyword evidence="2" id="KW-0723">Serine/threonine-protein kinase</keyword>
<dbReference type="EMBL" id="CP019633">
    <property type="protein sequence ID" value="AQQ09469.1"/>
    <property type="molecule type" value="Genomic_DNA"/>
</dbReference>
<feature type="binding site" evidence="7">
    <location>
        <position position="57"/>
    </location>
    <ligand>
        <name>ATP</name>
        <dbReference type="ChEBI" id="CHEBI:30616"/>
    </ligand>
</feature>
<evidence type="ECO:0000313" key="11">
    <source>
        <dbReference type="Proteomes" id="UP000188273"/>
    </source>
</evidence>
<name>A0A1Q2HPS4_9BACT</name>
<evidence type="ECO:0000313" key="10">
    <source>
        <dbReference type="EMBL" id="AQQ09469.1"/>
    </source>
</evidence>
<feature type="transmembrane region" description="Helical" evidence="8">
    <location>
        <begin position="326"/>
        <end position="347"/>
    </location>
</feature>
<evidence type="ECO:0000256" key="6">
    <source>
        <dbReference type="ARBA" id="ARBA00022840"/>
    </source>
</evidence>
<dbReference type="PANTHER" id="PTHR43289">
    <property type="entry name" value="MITOGEN-ACTIVATED PROTEIN KINASE KINASE KINASE 20-RELATED"/>
    <property type="match status" value="1"/>
</dbReference>
<dbReference type="InterPro" id="IPR011009">
    <property type="entry name" value="Kinase-like_dom_sf"/>
</dbReference>
<dbReference type="KEGG" id="pbu:L21SP3_01274"/>
<dbReference type="OrthoDB" id="6111975at2"/>
<sequence length="348" mass="38426">MENENKAKPENAAGQIPGYKILGKLGSGAMAVVYKAKQVSLDRTVAIKVLPNKFVGKSNYVERFYKEGRLAGRLNHNNIVQAYDVGEAKGLYYFVMEYVEGKSIYDDLSKGKIFEEKKALEIMIQLAKALEHAHAQGLIHRDIKPKNIMITKEGVVKLADLGLARTTDDSEAASAEKGKAFGTPFYIAPEQIKGEVDIDGRADIYGLGATLYHMVTGTVPFKAQKPAEVMRKHLNEPLTPPDHINTKLSSGFCEIIETMLAKKRSERYANPSDLLKDLESVNNGMPPVFARQTIDVSELEELEEGEAVERDESSQYSYGVIVKYRIIVAVLSAVCLLLLILLIFTAAG</sequence>